<sequence length="114" mass="13213">ALRVKWCKAYARTQRWHEDVVLVDEEMCRTIEYGTWMAEQWRGRAGARTRNVTPELAEGLRAYAMEHVKREEVTCAKLVGQWSGLRARARTYLAGVRDDMRGLAEVVVDIDEDE</sequence>
<protein>
    <submittedName>
        <fullName evidence="1">Uncharacterized protein</fullName>
    </submittedName>
</protein>
<reference evidence="1" key="1">
    <citation type="submission" date="2023-03" db="EMBL/GenBank/DDBJ databases">
        <title>Massive genome expansion in bonnet fungi (Mycena s.s.) driven by repeated elements and novel gene families across ecological guilds.</title>
        <authorList>
            <consortium name="Lawrence Berkeley National Laboratory"/>
            <person name="Harder C.B."/>
            <person name="Miyauchi S."/>
            <person name="Viragh M."/>
            <person name="Kuo A."/>
            <person name="Thoen E."/>
            <person name="Andreopoulos B."/>
            <person name="Lu D."/>
            <person name="Skrede I."/>
            <person name="Drula E."/>
            <person name="Henrissat B."/>
            <person name="Morin E."/>
            <person name="Kohler A."/>
            <person name="Barry K."/>
            <person name="LaButti K."/>
            <person name="Morin E."/>
            <person name="Salamov A."/>
            <person name="Lipzen A."/>
            <person name="Mereny Z."/>
            <person name="Hegedus B."/>
            <person name="Baldrian P."/>
            <person name="Stursova M."/>
            <person name="Weitz H."/>
            <person name="Taylor A."/>
            <person name="Grigoriev I.V."/>
            <person name="Nagy L.G."/>
            <person name="Martin F."/>
            <person name="Kauserud H."/>
        </authorList>
    </citation>
    <scope>NUCLEOTIDE SEQUENCE</scope>
    <source>
        <strain evidence="1">CBHHK200</strain>
    </source>
</reference>
<name>A0AAD6WN84_9AGAR</name>
<evidence type="ECO:0000313" key="1">
    <source>
        <dbReference type="EMBL" id="KAJ7017496.1"/>
    </source>
</evidence>
<organism evidence="1 2">
    <name type="scientific">Mycena alexandri</name>
    <dbReference type="NCBI Taxonomy" id="1745969"/>
    <lineage>
        <taxon>Eukaryota</taxon>
        <taxon>Fungi</taxon>
        <taxon>Dikarya</taxon>
        <taxon>Basidiomycota</taxon>
        <taxon>Agaricomycotina</taxon>
        <taxon>Agaricomycetes</taxon>
        <taxon>Agaricomycetidae</taxon>
        <taxon>Agaricales</taxon>
        <taxon>Marasmiineae</taxon>
        <taxon>Mycenaceae</taxon>
        <taxon>Mycena</taxon>
    </lineage>
</organism>
<gene>
    <name evidence="1" type="ORF">C8F04DRAFT_912144</name>
</gene>
<dbReference type="EMBL" id="JARJCM010000400">
    <property type="protein sequence ID" value="KAJ7017496.1"/>
    <property type="molecule type" value="Genomic_DNA"/>
</dbReference>
<feature type="non-terminal residue" evidence="1">
    <location>
        <position position="114"/>
    </location>
</feature>
<proteinExistence type="predicted"/>
<keyword evidence="2" id="KW-1185">Reference proteome</keyword>
<accession>A0AAD6WN84</accession>
<evidence type="ECO:0000313" key="2">
    <source>
        <dbReference type="Proteomes" id="UP001218188"/>
    </source>
</evidence>
<dbReference type="Proteomes" id="UP001218188">
    <property type="component" value="Unassembled WGS sequence"/>
</dbReference>
<comment type="caution">
    <text evidence="1">The sequence shown here is derived from an EMBL/GenBank/DDBJ whole genome shotgun (WGS) entry which is preliminary data.</text>
</comment>
<feature type="non-terminal residue" evidence="1">
    <location>
        <position position="1"/>
    </location>
</feature>
<dbReference type="AlphaFoldDB" id="A0AAD6WN84"/>